<dbReference type="CDD" id="cd11614">
    <property type="entry name" value="SAF_CpaB_FlgA_like"/>
    <property type="match status" value="1"/>
</dbReference>
<dbReference type="Gene3D" id="3.90.1210.10">
    <property type="entry name" value="Antifreeze-like/N-acetylneuraminic acid synthase C-terminal domain"/>
    <property type="match status" value="1"/>
</dbReference>
<name>A0ABZ2LM31_9BACT</name>
<evidence type="ECO:0000313" key="5">
    <source>
        <dbReference type="Proteomes" id="UP001370348"/>
    </source>
</evidence>
<dbReference type="EMBL" id="CP089984">
    <property type="protein sequence ID" value="WXB11974.1"/>
    <property type="molecule type" value="Genomic_DNA"/>
</dbReference>
<dbReference type="InterPro" id="IPR017592">
    <property type="entry name" value="Pilus_assmbl_Flp-typ_CpaB"/>
</dbReference>
<keyword evidence="2" id="KW-0812">Transmembrane</keyword>
<feature type="region of interest" description="Disordered" evidence="1">
    <location>
        <begin position="248"/>
        <end position="267"/>
    </location>
</feature>
<organism evidence="4 5">
    <name type="scientific">Pendulispora albinea</name>
    <dbReference type="NCBI Taxonomy" id="2741071"/>
    <lineage>
        <taxon>Bacteria</taxon>
        <taxon>Pseudomonadati</taxon>
        <taxon>Myxococcota</taxon>
        <taxon>Myxococcia</taxon>
        <taxon>Myxococcales</taxon>
        <taxon>Sorangiineae</taxon>
        <taxon>Pendulisporaceae</taxon>
        <taxon>Pendulispora</taxon>
    </lineage>
</organism>
<dbReference type="InterPro" id="IPR013974">
    <property type="entry name" value="SAF"/>
</dbReference>
<dbReference type="Pfam" id="PF16976">
    <property type="entry name" value="RcpC"/>
    <property type="match status" value="1"/>
</dbReference>
<sequence>MKRTALFFAIISTVIGIFCLAFYQRRFEMTQSGGDKVKLLAAAKLIERGTVITDEMIVVHEVPMAYVEDRAIKEAERAKIIGMHCSNRVMEGETFMWSDLSASEEKRSLSAAIQPGSRAVTIRTSREDSNAPLIRPGDYVDVVAVVKDGRIESDNMPGKSSVVLIQRAQVLASGLNVSTAEGLDPSSVAYINDKAESTLLTLSLTLQEAQILALAGEKGNLSVVLRAPGDQRTLAVVPEIASNELYDPKLRAQRSSMRETPRPGAAK</sequence>
<feature type="transmembrane region" description="Helical" evidence="2">
    <location>
        <begin position="6"/>
        <end position="23"/>
    </location>
</feature>
<evidence type="ECO:0000256" key="2">
    <source>
        <dbReference type="SAM" id="Phobius"/>
    </source>
</evidence>
<evidence type="ECO:0000259" key="3">
    <source>
        <dbReference type="SMART" id="SM00858"/>
    </source>
</evidence>
<dbReference type="RefSeq" id="WP_394821591.1">
    <property type="nucleotide sequence ID" value="NZ_CP089984.1"/>
</dbReference>
<feature type="domain" description="SAF" evidence="3">
    <location>
        <begin position="37"/>
        <end position="101"/>
    </location>
</feature>
<dbReference type="Pfam" id="PF08666">
    <property type="entry name" value="SAF"/>
    <property type="match status" value="1"/>
</dbReference>
<dbReference type="Proteomes" id="UP001370348">
    <property type="component" value="Chromosome"/>
</dbReference>
<keyword evidence="2" id="KW-0472">Membrane</keyword>
<proteinExistence type="predicted"/>
<feature type="compositionally biased region" description="Basic and acidic residues" evidence="1">
    <location>
        <begin position="248"/>
        <end position="261"/>
    </location>
</feature>
<evidence type="ECO:0000313" key="4">
    <source>
        <dbReference type="EMBL" id="WXB11974.1"/>
    </source>
</evidence>
<dbReference type="SMART" id="SM00858">
    <property type="entry name" value="SAF"/>
    <property type="match status" value="1"/>
</dbReference>
<keyword evidence="2" id="KW-1133">Transmembrane helix</keyword>
<gene>
    <name evidence="4" type="primary">cpaB</name>
    <name evidence="4" type="ORF">LZC94_29475</name>
</gene>
<reference evidence="4 5" key="1">
    <citation type="submission" date="2021-12" db="EMBL/GenBank/DDBJ databases">
        <title>Discovery of the Pendulisporaceae a myxobacterial family with distinct sporulation behavior and unique specialized metabolism.</title>
        <authorList>
            <person name="Garcia R."/>
            <person name="Popoff A."/>
            <person name="Bader C.D."/>
            <person name="Loehr J."/>
            <person name="Walesch S."/>
            <person name="Walt C."/>
            <person name="Boldt J."/>
            <person name="Bunk B."/>
            <person name="Haeckl F.J.F.P.J."/>
            <person name="Gunesch A.P."/>
            <person name="Birkelbach J."/>
            <person name="Nuebel U."/>
            <person name="Pietschmann T."/>
            <person name="Bach T."/>
            <person name="Mueller R."/>
        </authorList>
    </citation>
    <scope>NUCLEOTIDE SEQUENCE [LARGE SCALE GENOMIC DNA]</scope>
    <source>
        <strain evidence="4 5">MSr11954</strain>
    </source>
</reference>
<accession>A0ABZ2LM31</accession>
<protein>
    <submittedName>
        <fullName evidence="4">Flp pilus assembly protein CpaB</fullName>
    </submittedName>
</protein>
<evidence type="ECO:0000256" key="1">
    <source>
        <dbReference type="SAM" id="MobiDB-lite"/>
    </source>
</evidence>
<dbReference type="NCBIfam" id="TIGR03177">
    <property type="entry name" value="pilus_cpaB"/>
    <property type="match status" value="1"/>
</dbReference>
<dbReference type="InterPro" id="IPR031571">
    <property type="entry name" value="RcpC_dom"/>
</dbReference>
<keyword evidence="5" id="KW-1185">Reference proteome</keyword>